<dbReference type="AlphaFoldDB" id="A0A1H0LY91"/>
<accession>A0A1H0LY91</accession>
<feature type="region of interest" description="Disordered" evidence="1">
    <location>
        <begin position="33"/>
        <end position="62"/>
    </location>
</feature>
<keyword evidence="3" id="KW-1185">Reference proteome</keyword>
<name>A0A1H0LY91_9BURK</name>
<evidence type="ECO:0000256" key="1">
    <source>
        <dbReference type="SAM" id="MobiDB-lite"/>
    </source>
</evidence>
<dbReference type="OrthoDB" id="9958693at2"/>
<sequence length="74" mass="7799">MSILPTSTALGPGARRLLAVTARAWGLRPSVHTQGAAVPHPHPAQRTARHAPPTVPKPAPVSVPAPWPRFAISY</sequence>
<proteinExistence type="predicted"/>
<dbReference type="EMBL" id="FNJL01000003">
    <property type="protein sequence ID" value="SDO73074.1"/>
    <property type="molecule type" value="Genomic_DNA"/>
</dbReference>
<organism evidence="2 3">
    <name type="scientific">Paracidovorax cattleyae</name>
    <dbReference type="NCBI Taxonomy" id="80868"/>
    <lineage>
        <taxon>Bacteria</taxon>
        <taxon>Pseudomonadati</taxon>
        <taxon>Pseudomonadota</taxon>
        <taxon>Betaproteobacteria</taxon>
        <taxon>Burkholderiales</taxon>
        <taxon>Comamonadaceae</taxon>
        <taxon>Paracidovorax</taxon>
    </lineage>
</organism>
<evidence type="ECO:0000313" key="2">
    <source>
        <dbReference type="EMBL" id="SDO73074.1"/>
    </source>
</evidence>
<dbReference type="Proteomes" id="UP000199317">
    <property type="component" value="Unassembled WGS sequence"/>
</dbReference>
<gene>
    <name evidence="2" type="ORF">SAMN04489708_10334</name>
</gene>
<dbReference type="RefSeq" id="WP_092832223.1">
    <property type="nucleotide sequence ID" value="NZ_CP028290.1"/>
</dbReference>
<reference evidence="3" key="1">
    <citation type="submission" date="2016-10" db="EMBL/GenBank/DDBJ databases">
        <authorList>
            <person name="Varghese N."/>
            <person name="Submissions S."/>
        </authorList>
    </citation>
    <scope>NUCLEOTIDE SEQUENCE [LARGE SCALE GENOMIC DNA]</scope>
    <source>
        <strain evidence="3">DSM 17101</strain>
    </source>
</reference>
<feature type="compositionally biased region" description="Pro residues" evidence="1">
    <location>
        <begin position="53"/>
        <end position="62"/>
    </location>
</feature>
<evidence type="ECO:0000313" key="3">
    <source>
        <dbReference type="Proteomes" id="UP000199317"/>
    </source>
</evidence>
<protein>
    <submittedName>
        <fullName evidence="2">Uncharacterized protein</fullName>
    </submittedName>
</protein>